<comment type="caution">
    <text evidence="2">The sequence shown here is derived from an EMBL/GenBank/DDBJ whole genome shotgun (WGS) entry which is preliminary data.</text>
</comment>
<dbReference type="PANTHER" id="PTHR33116:SF79">
    <property type="entry name" value="REVERSE TRANSCRIPTASE DOMAIN, ZINC FINGER, CCHC-TYPE-RELATED"/>
    <property type="match status" value="1"/>
</dbReference>
<reference evidence="2" key="2">
    <citation type="submission" date="2022-01" db="EMBL/GenBank/DDBJ databases">
        <authorList>
            <person name="Yamashiro T."/>
            <person name="Shiraishi A."/>
            <person name="Satake H."/>
            <person name="Nakayama K."/>
        </authorList>
    </citation>
    <scope>NUCLEOTIDE SEQUENCE</scope>
</reference>
<protein>
    <submittedName>
        <fullName evidence="2">RNA-directed DNA polymerase, eukaryota, reverse transcriptase zinc-binding domain protein</fullName>
    </submittedName>
</protein>
<keyword evidence="3" id="KW-1185">Reference proteome</keyword>
<dbReference type="Proteomes" id="UP001151760">
    <property type="component" value="Unassembled WGS sequence"/>
</dbReference>
<name>A0ABQ4WPX1_9ASTR</name>
<keyword evidence="2" id="KW-0548">Nucleotidyltransferase</keyword>
<evidence type="ECO:0000259" key="1">
    <source>
        <dbReference type="Pfam" id="PF13966"/>
    </source>
</evidence>
<proteinExistence type="predicted"/>
<sequence>MESLHLSFQRVVDSGMFKGLNLSNSMCLSHMFYADDVVFVGKWSDENINTLTNVLECFHRASGLKINMSKSKIMGVNVDENKVNLAASKLGCLSLYSPFSYLGTKVGDMMSRAQAWKEVVDKVKNRLSKWKMKALSIGGRLTLLKSVLGSIPIFHMSIFRVPLTVLQMLESLRGHFFNGHEIGSNKATWVKWEKVLTAKDKGGLGVASLYALNRGLLVKWFWRFYNQETSLWKKVIQAIHGRDGNVHSINKSVVHSCWTTIVKEIRRLGVSGLNIFDFMKQKVETVGYHCSSKLARFSPNTSFVVTSEGVFGGGWGKDGQFQMLVDLVDSITLAPMEDRWVWNLEGSSEFSVASIRRKIDDSRLPTIGDKTRWVKFVPIKINVFAWKVTVNALPTRYNLSWRGMDIQSLSCPMCDCGIESTVMCLLVVIVSGHTCRMNSNWWNTPLVEMDTIAVWKTWFSSIRLKSIFEGVWITMWWHVWTYRNKILFDVSAPKKNLLFDSIVSTSFHWCNSRRKASFGWNEWLKNPHLMSI</sequence>
<evidence type="ECO:0000313" key="3">
    <source>
        <dbReference type="Proteomes" id="UP001151760"/>
    </source>
</evidence>
<keyword evidence="2" id="KW-0808">Transferase</keyword>
<dbReference type="Pfam" id="PF13966">
    <property type="entry name" value="zf-RVT"/>
    <property type="match status" value="1"/>
</dbReference>
<accession>A0ABQ4WPX1</accession>
<evidence type="ECO:0000313" key="2">
    <source>
        <dbReference type="EMBL" id="GJS54934.1"/>
    </source>
</evidence>
<dbReference type="PANTHER" id="PTHR33116">
    <property type="entry name" value="REVERSE TRANSCRIPTASE ZINC-BINDING DOMAIN-CONTAINING PROTEIN-RELATED-RELATED"/>
    <property type="match status" value="1"/>
</dbReference>
<feature type="domain" description="Reverse transcriptase zinc-binding" evidence="1">
    <location>
        <begin position="350"/>
        <end position="421"/>
    </location>
</feature>
<dbReference type="EMBL" id="BQNB010008835">
    <property type="protein sequence ID" value="GJS54934.1"/>
    <property type="molecule type" value="Genomic_DNA"/>
</dbReference>
<dbReference type="GO" id="GO:0003964">
    <property type="term" value="F:RNA-directed DNA polymerase activity"/>
    <property type="evidence" value="ECO:0007669"/>
    <property type="project" value="UniProtKB-KW"/>
</dbReference>
<dbReference type="InterPro" id="IPR026960">
    <property type="entry name" value="RVT-Znf"/>
</dbReference>
<organism evidence="2 3">
    <name type="scientific">Tanacetum coccineum</name>
    <dbReference type="NCBI Taxonomy" id="301880"/>
    <lineage>
        <taxon>Eukaryota</taxon>
        <taxon>Viridiplantae</taxon>
        <taxon>Streptophyta</taxon>
        <taxon>Embryophyta</taxon>
        <taxon>Tracheophyta</taxon>
        <taxon>Spermatophyta</taxon>
        <taxon>Magnoliopsida</taxon>
        <taxon>eudicotyledons</taxon>
        <taxon>Gunneridae</taxon>
        <taxon>Pentapetalae</taxon>
        <taxon>asterids</taxon>
        <taxon>campanulids</taxon>
        <taxon>Asterales</taxon>
        <taxon>Asteraceae</taxon>
        <taxon>Asteroideae</taxon>
        <taxon>Anthemideae</taxon>
        <taxon>Anthemidinae</taxon>
        <taxon>Tanacetum</taxon>
    </lineage>
</organism>
<gene>
    <name evidence="2" type="ORF">Tco_0628296</name>
</gene>
<reference evidence="2" key="1">
    <citation type="journal article" date="2022" name="Int. J. Mol. Sci.">
        <title>Draft Genome of Tanacetum Coccineum: Genomic Comparison of Closely Related Tanacetum-Family Plants.</title>
        <authorList>
            <person name="Yamashiro T."/>
            <person name="Shiraishi A."/>
            <person name="Nakayama K."/>
            <person name="Satake H."/>
        </authorList>
    </citation>
    <scope>NUCLEOTIDE SEQUENCE</scope>
</reference>
<keyword evidence="2" id="KW-0695">RNA-directed DNA polymerase</keyword>